<accession>E3MYU6</accession>
<evidence type="ECO:0000259" key="2">
    <source>
        <dbReference type="PROSITE" id="PS50234"/>
    </source>
</evidence>
<dbReference type="InParanoid" id="E3MYU6"/>
<reference evidence="3" key="1">
    <citation type="submission" date="2007-07" db="EMBL/GenBank/DDBJ databases">
        <title>PCAP assembly of the Caenorhabditis remanei genome.</title>
        <authorList>
            <consortium name="The Caenorhabditis remanei Sequencing Consortium"/>
            <person name="Wilson R.K."/>
        </authorList>
    </citation>
    <scope>NUCLEOTIDE SEQUENCE [LARGE SCALE GENOMIC DNA]</scope>
    <source>
        <strain evidence="3">PB4641</strain>
    </source>
</reference>
<dbReference type="AlphaFoldDB" id="E3MYU6"/>
<dbReference type="PANTHER" id="PTHR31024">
    <property type="entry name" value="C-TYPE LECTIN"/>
    <property type="match status" value="1"/>
</dbReference>
<dbReference type="PROSITE" id="PS50234">
    <property type="entry name" value="VWFA"/>
    <property type="match status" value="1"/>
</dbReference>
<dbReference type="SMART" id="SM00327">
    <property type="entry name" value="VWA"/>
    <property type="match status" value="1"/>
</dbReference>
<dbReference type="InterPro" id="IPR016186">
    <property type="entry name" value="C-type_lectin-like/link_sf"/>
</dbReference>
<dbReference type="CDD" id="cd00037">
    <property type="entry name" value="CLECT"/>
    <property type="match status" value="1"/>
</dbReference>
<evidence type="ECO:0000313" key="3">
    <source>
        <dbReference type="EMBL" id="EFP12255.1"/>
    </source>
</evidence>
<gene>
    <name evidence="3" type="ORF">CRE_04179</name>
</gene>
<dbReference type="InterPro" id="IPR036465">
    <property type="entry name" value="vWFA_dom_sf"/>
</dbReference>
<organism evidence="4">
    <name type="scientific">Caenorhabditis remanei</name>
    <name type="common">Caenorhabditis vulgaris</name>
    <dbReference type="NCBI Taxonomy" id="31234"/>
    <lineage>
        <taxon>Eukaryota</taxon>
        <taxon>Metazoa</taxon>
        <taxon>Ecdysozoa</taxon>
        <taxon>Nematoda</taxon>
        <taxon>Chromadorea</taxon>
        <taxon>Rhabditida</taxon>
        <taxon>Rhabditina</taxon>
        <taxon>Rhabditomorpha</taxon>
        <taxon>Rhabditoidea</taxon>
        <taxon>Rhabditidae</taxon>
        <taxon>Peloderinae</taxon>
        <taxon>Caenorhabditis</taxon>
    </lineage>
</organism>
<dbReference type="SUPFAM" id="SSF56436">
    <property type="entry name" value="C-type lectin-like"/>
    <property type="match status" value="1"/>
</dbReference>
<dbReference type="Gene3D" id="3.10.100.10">
    <property type="entry name" value="Mannose-Binding Protein A, subunit A"/>
    <property type="match status" value="1"/>
</dbReference>
<sequence>MKLLYVLIFLIGANDNSQRVHQYNFVSDVQNSIYYIFKGVNFPYTRVGFVTYNYVATVNADLNKFKSPSALSQGVYNSYNLDNISPEKTSFLGTGLTTAGDILTVQGSADGRVNNPKVIIVYASVLNGTGFVDPLLVANTLKSAGITIITIPLDTDHNGVIQKQLVSIASPGFAFDYLNPIYSDPVRNALRDVNCFCPPGWTQRRESYNNETRKFISCFQFIGAPTSWNTAKQGCRNLWPDNSYLAMENEPSKQDYIQGAVRNNSAFQQTPLQYHIGLNMMQGNWIWDQPYGLPRKILNWDDWMPNYPVVSSSMTAVMNVQNSTSSGWQNIDPIKVSAGYVCEAVACSVNNFCDANWNTKKQT</sequence>
<dbReference type="GO" id="GO:0045087">
    <property type="term" value="P:innate immune response"/>
    <property type="evidence" value="ECO:0007669"/>
    <property type="project" value="TreeGrafter"/>
</dbReference>
<keyword evidence="4" id="KW-1185">Reference proteome</keyword>
<dbReference type="STRING" id="31234.E3MYU6"/>
<dbReference type="InterPro" id="IPR016187">
    <property type="entry name" value="CTDL_fold"/>
</dbReference>
<dbReference type="Gene3D" id="3.40.50.410">
    <property type="entry name" value="von Willebrand factor, type A domain"/>
    <property type="match status" value="1"/>
</dbReference>
<evidence type="ECO:0000259" key="1">
    <source>
        <dbReference type="PROSITE" id="PS50041"/>
    </source>
</evidence>
<dbReference type="InterPro" id="IPR002035">
    <property type="entry name" value="VWF_A"/>
</dbReference>
<feature type="domain" description="VWFA" evidence="2">
    <location>
        <begin position="6"/>
        <end position="193"/>
    </location>
</feature>
<dbReference type="SMART" id="SM00034">
    <property type="entry name" value="CLECT"/>
    <property type="match status" value="1"/>
</dbReference>
<proteinExistence type="predicted"/>
<dbReference type="PROSITE" id="PS50041">
    <property type="entry name" value="C_TYPE_LECTIN_2"/>
    <property type="match status" value="1"/>
</dbReference>
<dbReference type="EMBL" id="DS268498">
    <property type="protein sequence ID" value="EFP12255.1"/>
    <property type="molecule type" value="Genomic_DNA"/>
</dbReference>
<dbReference type="InterPro" id="IPR001304">
    <property type="entry name" value="C-type_lectin-like"/>
</dbReference>
<evidence type="ECO:0008006" key="5">
    <source>
        <dbReference type="Google" id="ProtNLM"/>
    </source>
</evidence>
<dbReference type="Pfam" id="PF00092">
    <property type="entry name" value="VWA"/>
    <property type="match status" value="1"/>
</dbReference>
<feature type="domain" description="C-type lectin" evidence="1">
    <location>
        <begin position="218"/>
        <end position="343"/>
    </location>
</feature>
<dbReference type="SUPFAM" id="SSF53300">
    <property type="entry name" value="vWA-like"/>
    <property type="match status" value="1"/>
</dbReference>
<evidence type="ECO:0000313" key="4">
    <source>
        <dbReference type="Proteomes" id="UP000008281"/>
    </source>
</evidence>
<name>E3MYU6_CAERE</name>
<dbReference type="PANTHER" id="PTHR31024:SF6">
    <property type="entry name" value="VWFA DOMAIN-CONTAINING PROTEIN"/>
    <property type="match status" value="1"/>
</dbReference>
<dbReference type="eggNOG" id="ENOG502SH29">
    <property type="taxonomic scope" value="Eukaryota"/>
</dbReference>
<dbReference type="HOGENOM" id="CLU_060615_0_0_1"/>
<protein>
    <recommendedName>
        <fullName evidence="5">C-type lectin domain-containing protein</fullName>
    </recommendedName>
</protein>
<dbReference type="Proteomes" id="UP000008281">
    <property type="component" value="Unassembled WGS sequence"/>
</dbReference>